<proteinExistence type="predicted"/>
<protein>
    <submittedName>
        <fullName evidence="1">Uncharacterized protein</fullName>
    </submittedName>
</protein>
<gene>
    <name evidence="1" type="ORF">KL86CLO1_10279</name>
</gene>
<evidence type="ECO:0000313" key="1">
    <source>
        <dbReference type="EMBL" id="SBV92679.1"/>
    </source>
</evidence>
<dbReference type="EMBL" id="FLUN01000001">
    <property type="protein sequence ID" value="SBV92679.1"/>
    <property type="molecule type" value="Genomic_DNA"/>
</dbReference>
<reference evidence="1" key="1">
    <citation type="submission" date="2016-04" db="EMBL/GenBank/DDBJ databases">
        <authorList>
            <person name="Evans L.H."/>
            <person name="Alamgir A."/>
            <person name="Owens N."/>
            <person name="Weber N.D."/>
            <person name="Virtaneva K."/>
            <person name="Barbian K."/>
            <person name="Babar A."/>
            <person name="Rosenke K."/>
        </authorList>
    </citation>
    <scope>NUCLEOTIDE SEQUENCE</scope>
    <source>
        <strain evidence="1">86</strain>
    </source>
</reference>
<dbReference type="AlphaFoldDB" id="A0A212IZR0"/>
<organism evidence="1">
    <name type="scientific">uncultured Eubacteriales bacterium</name>
    <dbReference type="NCBI Taxonomy" id="172733"/>
    <lineage>
        <taxon>Bacteria</taxon>
        <taxon>Bacillati</taxon>
        <taxon>Bacillota</taxon>
        <taxon>Clostridia</taxon>
        <taxon>Eubacteriales</taxon>
        <taxon>environmental samples</taxon>
    </lineage>
</organism>
<name>A0A212IZR0_9FIRM</name>
<sequence length="30" mass="3774">MDFFLLYHIRVKFEIPEILEEITFLEEDFP</sequence>
<accession>A0A212IZR0</accession>